<sequence length="301" mass="32409">MNALLTGASGFLGKVLHTSLANQNYNVITLGRAKSNEIRADLQKEVPVIDTALDIVIHAAGKAHVVPRNEAENKEFFQVNLEGTKNLCQGLLASGLPVKSFIFISTVAVYGLEEGQLIRENQSLKGETPYAKSKILAEEWLQKWATKHNVKLGILRLPLIAGPNPPGNLGAMIKGINSGRYLGIGKSAARKSVVWAEDVAAIIPKAAEVGGTYNLTDGYHPSFKELEDGIAAAAGKKQPLHIPVPLAKSIALFGNLLGSKSPITTLKLHKMMSTLTFDDSKAKEKLNWHPSSVLLKLPMIV</sequence>
<dbReference type="OrthoDB" id="1490291at2"/>
<evidence type="ECO:0000256" key="1">
    <source>
        <dbReference type="ARBA" id="ARBA00007637"/>
    </source>
</evidence>
<evidence type="ECO:0000313" key="3">
    <source>
        <dbReference type="EMBL" id="RDC66030.1"/>
    </source>
</evidence>
<dbReference type="EC" id="5.1.3.2" evidence="3"/>
<dbReference type="InterPro" id="IPR036291">
    <property type="entry name" value="NAD(P)-bd_dom_sf"/>
</dbReference>
<dbReference type="PANTHER" id="PTHR43000">
    <property type="entry name" value="DTDP-D-GLUCOSE 4,6-DEHYDRATASE-RELATED"/>
    <property type="match status" value="1"/>
</dbReference>
<dbReference type="GO" id="GO:0003978">
    <property type="term" value="F:UDP-glucose 4-epimerase activity"/>
    <property type="evidence" value="ECO:0007669"/>
    <property type="project" value="UniProtKB-EC"/>
</dbReference>
<dbReference type="RefSeq" id="WP_115374950.1">
    <property type="nucleotide sequence ID" value="NZ_QASA01000001.1"/>
</dbReference>
<evidence type="ECO:0000259" key="2">
    <source>
        <dbReference type="Pfam" id="PF01370"/>
    </source>
</evidence>
<proteinExistence type="inferred from homology"/>
<reference evidence="3 4" key="1">
    <citation type="submission" date="2018-04" db="EMBL/GenBank/DDBJ databases">
        <title>Adhaeribacter sp. HMF7616 genome sequencing and assembly.</title>
        <authorList>
            <person name="Kang H."/>
            <person name="Kang J."/>
            <person name="Cha I."/>
            <person name="Kim H."/>
            <person name="Joh K."/>
        </authorList>
    </citation>
    <scope>NUCLEOTIDE SEQUENCE [LARGE SCALE GENOMIC DNA]</scope>
    <source>
        <strain evidence="3 4">HMF7616</strain>
    </source>
</reference>
<feature type="domain" description="NAD-dependent epimerase/dehydratase" evidence="2">
    <location>
        <begin position="3"/>
        <end position="214"/>
    </location>
</feature>
<dbReference type="SUPFAM" id="SSF51735">
    <property type="entry name" value="NAD(P)-binding Rossmann-fold domains"/>
    <property type="match status" value="1"/>
</dbReference>
<dbReference type="Proteomes" id="UP000253919">
    <property type="component" value="Unassembled WGS sequence"/>
</dbReference>
<dbReference type="Gene3D" id="3.40.50.720">
    <property type="entry name" value="NAD(P)-binding Rossmann-like Domain"/>
    <property type="match status" value="1"/>
</dbReference>
<dbReference type="AlphaFoldDB" id="A0A369QNS5"/>
<dbReference type="EMBL" id="QASA01000001">
    <property type="protein sequence ID" value="RDC66030.1"/>
    <property type="molecule type" value="Genomic_DNA"/>
</dbReference>
<protein>
    <submittedName>
        <fullName evidence="3">UDP-glucose 4-epimerase</fullName>
        <ecNumber evidence="3">5.1.3.2</ecNumber>
    </submittedName>
</protein>
<evidence type="ECO:0000313" key="4">
    <source>
        <dbReference type="Proteomes" id="UP000253919"/>
    </source>
</evidence>
<comment type="caution">
    <text evidence="3">The sequence shown here is derived from an EMBL/GenBank/DDBJ whole genome shotgun (WGS) entry which is preliminary data.</text>
</comment>
<accession>A0A369QNS5</accession>
<comment type="similarity">
    <text evidence="1">Belongs to the NAD(P)-dependent epimerase/dehydratase family.</text>
</comment>
<keyword evidence="3" id="KW-0413">Isomerase</keyword>
<dbReference type="Pfam" id="PF01370">
    <property type="entry name" value="Epimerase"/>
    <property type="match status" value="1"/>
</dbReference>
<gene>
    <name evidence="3" type="ORF">AHMF7616_04661</name>
</gene>
<dbReference type="InterPro" id="IPR001509">
    <property type="entry name" value="Epimerase_deHydtase"/>
</dbReference>
<organism evidence="3 4">
    <name type="scientific">Adhaeribacter pallidiroseus</name>
    <dbReference type="NCBI Taxonomy" id="2072847"/>
    <lineage>
        <taxon>Bacteria</taxon>
        <taxon>Pseudomonadati</taxon>
        <taxon>Bacteroidota</taxon>
        <taxon>Cytophagia</taxon>
        <taxon>Cytophagales</taxon>
        <taxon>Hymenobacteraceae</taxon>
        <taxon>Adhaeribacter</taxon>
    </lineage>
</organism>
<keyword evidence="4" id="KW-1185">Reference proteome</keyword>
<name>A0A369QNS5_9BACT</name>